<dbReference type="Gene3D" id="1.10.150.130">
    <property type="match status" value="1"/>
</dbReference>
<sequence>MSSAEGNIDMDAKHSLSAFIRKRGLSIEEAVHLLRDESSQDTRPNKALNPQCLGHLLEGYPHLSVLQEIALHGIKPNWFKSSQPRQSKSAINHRSFVRHLSAALKSIRDGQVQGKFLVVDADLLERWSSVHCSPFGAVEKSDVDPDTEVRVIHDLSFPAGFSTNDNLDKDCLPDINYEYVIVLAIRIEFLVKKFPNCIIRILKGDVKGAFRHLMTHAQHVRWMAGLIRERNALVIDLAAPFGWSGSPKFYAAFGRAISWLVAQNSPASVADSDDTTPFFAYEWVDDHILIEVDIENRLELAEATLRHAMLAILGPRSINEAKFSGWSTRLKALGLVWDTVHRTLSIPEDKIDKGIARIDDLLTRGLATKNDLEKIIGSLRYITLCLRSAKPFFQNLQFAMLRWPRFGQGQLQQQIIDDLKWFRYILNDGHLAELPLRMFGSMPQPDCHLYMDASDLGLAVLNPGRKEFIRLQFDTEEQTRISNGQFSINVREHLCMALALWTWSQHWESIASNRVTHVRFWSDNASAVAWCNKLSSLCTTSQEINRAIGLGEAVFNIRISAAHLPGSTNTMADAASRSWIEPYSTTCPSGLEKSLQDILYQLQAKSLAASSSAKYSSTWKQWVHWCQRMQLQPWLPEDRAQHSYQLALFAVFCWKFGFGNTGRGNSASTILSKICHISWHHPCQLGFNVGLLPGHNSPSPE</sequence>
<proteinExistence type="predicted"/>
<reference evidence="3" key="1">
    <citation type="submission" date="2017-03" db="EMBL/GenBank/DDBJ databases">
        <title>Phytopthora megakarya and P. palmivora, two closely related causual agents of cacao black pod achieved similar genome size and gene model numbers by different mechanisms.</title>
        <authorList>
            <person name="Ali S."/>
            <person name="Shao J."/>
            <person name="Larry D.J."/>
            <person name="Kronmiller B."/>
            <person name="Shen D."/>
            <person name="Strem M.D."/>
            <person name="Melnick R.L."/>
            <person name="Guiltinan M.J."/>
            <person name="Tyler B.M."/>
            <person name="Meinhardt L.W."/>
            <person name="Bailey B.A."/>
        </authorList>
    </citation>
    <scope>NUCLEOTIDE SEQUENCE [LARGE SCALE GENOMIC DNA]</scope>
    <source>
        <strain evidence="3">zdho120</strain>
    </source>
</reference>
<protein>
    <recommendedName>
        <fullName evidence="4">Reverse transcriptase</fullName>
    </recommendedName>
</protein>
<dbReference type="OrthoDB" id="92483at2759"/>
<dbReference type="InterPro" id="IPR043502">
    <property type="entry name" value="DNA/RNA_pol_sf"/>
</dbReference>
<accession>A0A225VFJ5</accession>
<dbReference type="PANTHER" id="PTHR33050">
    <property type="entry name" value="REVERSE TRANSCRIPTASE DOMAIN-CONTAINING PROTEIN"/>
    <property type="match status" value="1"/>
</dbReference>
<dbReference type="PANTHER" id="PTHR33050:SF7">
    <property type="entry name" value="RIBONUCLEASE H"/>
    <property type="match status" value="1"/>
</dbReference>
<dbReference type="Proteomes" id="UP000198211">
    <property type="component" value="Unassembled WGS sequence"/>
</dbReference>
<dbReference type="InterPro" id="IPR052055">
    <property type="entry name" value="Hepadnavirus_pol/RT"/>
</dbReference>
<dbReference type="EMBL" id="NBNE01005020">
    <property type="protein sequence ID" value="OWZ04331.1"/>
    <property type="molecule type" value="Genomic_DNA"/>
</dbReference>
<dbReference type="CDD" id="cd09275">
    <property type="entry name" value="RNase_HI_RT_DIRS1"/>
    <property type="match status" value="1"/>
</dbReference>
<comment type="caution">
    <text evidence="2">The sequence shown here is derived from an EMBL/GenBank/DDBJ whole genome shotgun (WGS) entry which is preliminary data.</text>
</comment>
<dbReference type="SUPFAM" id="SSF56672">
    <property type="entry name" value="DNA/RNA polymerases"/>
    <property type="match status" value="1"/>
</dbReference>
<keyword evidence="3" id="KW-1185">Reference proteome</keyword>
<dbReference type="InterPro" id="IPR010998">
    <property type="entry name" value="Integrase_recombinase_N"/>
</dbReference>
<evidence type="ECO:0000256" key="1">
    <source>
        <dbReference type="ARBA" id="ARBA00023125"/>
    </source>
</evidence>
<evidence type="ECO:0000313" key="3">
    <source>
        <dbReference type="Proteomes" id="UP000198211"/>
    </source>
</evidence>
<dbReference type="AlphaFoldDB" id="A0A225VFJ5"/>
<organism evidence="2 3">
    <name type="scientific">Phytophthora megakarya</name>
    <dbReference type="NCBI Taxonomy" id="4795"/>
    <lineage>
        <taxon>Eukaryota</taxon>
        <taxon>Sar</taxon>
        <taxon>Stramenopiles</taxon>
        <taxon>Oomycota</taxon>
        <taxon>Peronosporomycetes</taxon>
        <taxon>Peronosporales</taxon>
        <taxon>Peronosporaceae</taxon>
        <taxon>Phytophthora</taxon>
    </lineage>
</organism>
<name>A0A225VFJ5_9STRA</name>
<evidence type="ECO:0008006" key="4">
    <source>
        <dbReference type="Google" id="ProtNLM"/>
    </source>
</evidence>
<evidence type="ECO:0000313" key="2">
    <source>
        <dbReference type="EMBL" id="OWZ04331.1"/>
    </source>
</evidence>
<keyword evidence="1" id="KW-0238">DNA-binding</keyword>
<gene>
    <name evidence="2" type="ORF">PHMEG_00023782</name>
</gene>
<dbReference type="GO" id="GO:0003677">
    <property type="term" value="F:DNA binding"/>
    <property type="evidence" value="ECO:0007669"/>
    <property type="project" value="UniProtKB-KW"/>
</dbReference>